<feature type="region of interest" description="Disordered" evidence="10">
    <location>
        <begin position="22"/>
        <end position="53"/>
    </location>
</feature>
<comment type="similarity">
    <text evidence="3 8">Belongs to the BPG-independent phosphoglycerate mutase family.</text>
</comment>
<dbReference type="Pfam" id="PF06415">
    <property type="entry name" value="iPGM_N"/>
    <property type="match status" value="1"/>
</dbReference>
<evidence type="ECO:0000256" key="7">
    <source>
        <dbReference type="ARBA" id="ARBA00023235"/>
    </source>
</evidence>
<dbReference type="HAMAP" id="MF_01038">
    <property type="entry name" value="GpmI"/>
    <property type="match status" value="1"/>
</dbReference>
<feature type="binding site" evidence="8">
    <location>
        <begin position="312"/>
        <end position="315"/>
    </location>
    <ligand>
        <name>substrate</name>
    </ligand>
</feature>
<dbReference type="Gene3D" id="3.40.1450.10">
    <property type="entry name" value="BPG-independent phosphoglycerate mutase, domain B"/>
    <property type="match status" value="1"/>
</dbReference>
<keyword evidence="4 8" id="KW-0479">Metal-binding</keyword>
<feature type="binding site" evidence="8">
    <location>
        <position position="246"/>
    </location>
    <ligand>
        <name>substrate</name>
    </ligand>
</feature>
<feature type="active site" description="Phosphoserine intermediate" evidence="8">
    <location>
        <position position="117"/>
    </location>
</feature>
<evidence type="ECO:0000256" key="10">
    <source>
        <dbReference type="SAM" id="MobiDB-lite"/>
    </source>
</evidence>
<feature type="binding site" evidence="8">
    <location>
        <position position="67"/>
    </location>
    <ligand>
        <name>Mn(2+)</name>
        <dbReference type="ChEBI" id="CHEBI:29035"/>
        <label>2</label>
    </ligand>
</feature>
<feature type="binding site" evidence="8">
    <location>
        <position position="494"/>
    </location>
    <ligand>
        <name>Mn(2+)</name>
        <dbReference type="ChEBI" id="CHEBI:29035"/>
        <label>2</label>
    </ligand>
</feature>
<keyword evidence="7 8" id="KW-0413">Isomerase</keyword>
<feature type="binding site" evidence="8">
    <location>
        <position position="178"/>
    </location>
    <ligand>
        <name>substrate</name>
    </ligand>
</feature>
<evidence type="ECO:0000313" key="13">
    <source>
        <dbReference type="EMBL" id="QOW22215.1"/>
    </source>
</evidence>
<keyword evidence="14" id="KW-1185">Reference proteome</keyword>
<feature type="domain" description="BPG-independent PGAM N-terminal" evidence="12">
    <location>
        <begin position="137"/>
        <end position="348"/>
    </location>
</feature>
<evidence type="ECO:0000256" key="4">
    <source>
        <dbReference type="ARBA" id="ARBA00022723"/>
    </source>
</evidence>
<dbReference type="SUPFAM" id="SSF53649">
    <property type="entry name" value="Alkaline phosphatase-like"/>
    <property type="match status" value="1"/>
</dbReference>
<evidence type="ECO:0000259" key="11">
    <source>
        <dbReference type="Pfam" id="PF01676"/>
    </source>
</evidence>
<accession>A0A7S6UL38</accession>
<dbReference type="InterPro" id="IPR011258">
    <property type="entry name" value="BPG-indep_PGM_N"/>
</dbReference>
<dbReference type="EMBL" id="CP063657">
    <property type="protein sequence ID" value="QOW22215.1"/>
    <property type="molecule type" value="Genomic_DNA"/>
</dbReference>
<dbReference type="InterPro" id="IPR006124">
    <property type="entry name" value="Metalloenzyme"/>
</dbReference>
<dbReference type="PIRSF" id="PIRSF001492">
    <property type="entry name" value="IPGAM"/>
    <property type="match status" value="1"/>
</dbReference>
<keyword evidence="6 8" id="KW-0464">Manganese</keyword>
<evidence type="ECO:0000256" key="3">
    <source>
        <dbReference type="ARBA" id="ARBA00008819"/>
    </source>
</evidence>
<evidence type="ECO:0000256" key="9">
    <source>
        <dbReference type="NCBIfam" id="TIGR01307"/>
    </source>
</evidence>
<dbReference type="InterPro" id="IPR017850">
    <property type="entry name" value="Alkaline_phosphatase_core_sf"/>
</dbReference>
<feature type="binding site" evidence="8">
    <location>
        <position position="117"/>
    </location>
    <ligand>
        <name>Mn(2+)</name>
        <dbReference type="ChEBI" id="CHEBI:29035"/>
        <label>2</label>
    </ligand>
</feature>
<dbReference type="Proteomes" id="UP000593932">
    <property type="component" value="Chromosome"/>
</dbReference>
<name>A0A7S6UL38_9GAMM</name>
<evidence type="ECO:0000259" key="12">
    <source>
        <dbReference type="Pfam" id="PF06415"/>
    </source>
</evidence>
<dbReference type="GO" id="GO:0004619">
    <property type="term" value="F:phosphoglycerate mutase activity"/>
    <property type="evidence" value="ECO:0007669"/>
    <property type="project" value="UniProtKB-EC"/>
</dbReference>
<feature type="binding site" evidence="8">
    <location>
        <position position="493"/>
    </location>
    <ligand>
        <name>Mn(2+)</name>
        <dbReference type="ChEBI" id="CHEBI:29035"/>
        <label>2</label>
    </ligand>
</feature>
<feature type="binding site" evidence="8">
    <location>
        <position position="512"/>
    </location>
    <ligand>
        <name>Mn(2+)</name>
        <dbReference type="ChEBI" id="CHEBI:29035"/>
        <label>1</label>
    </ligand>
</feature>
<feature type="binding site" evidence="8">
    <location>
        <position position="385"/>
    </location>
    <ligand>
        <name>substrate</name>
    </ligand>
</feature>
<dbReference type="Pfam" id="PF01676">
    <property type="entry name" value="Metalloenzyme"/>
    <property type="match status" value="1"/>
</dbReference>
<comment type="function">
    <text evidence="8">Catalyzes the interconversion of 2-phosphoglycerate and 3-phosphoglycerate.</text>
</comment>
<proteinExistence type="inferred from homology"/>
<sequence length="566" mass="60985">MAFSQRGWRILKSGWCGNACEPRRGREQARRGAVPSLQSSTAHRNRTEPVPVTAPNALRPVVLLILDGWGHREEREDNALAQAHLPHWHALLADSPHTLIHTEGRHVGLPDGQMGNSEVGHMNLGAGRVVYQDLTRIDAAIEDGSFFRNAELLAACAAARDNATTLHLLGLLSPGGVHSHEDHLFAMIDLARREGVARVAVHAFLDGRDMPPRSAGPSLARLQNACDQAGNARIASVSGRYYAMDRDRRWDRMRKAWDAIVEGQATQHADDAEAALAAAYARGENDEFVEPTVIGPPSPIMDGDAVVFMNYRADRARQLTAAFVDPDFDGFPARRPALSRFVCLTEYDASLPAKVAFGPEELHNTLGEVLAHNGLRQLRIAETEKYAHVTFFFSGGREAPYPGESRILIPSPDVATYDLQPEMSCPEVTRELVAAIRSGHIDVAICNIANPDMVGHSGNLEAAIKAVEAVDVAIGAIVAAVREVGGALLVTADHGNVEMMRDAATGQPHTSHTVGPVPLVYVGARPAGLRSGGSLRDIAPTLLDLLGLPRPAEMTGRSLLTDGRAD</sequence>
<protein>
    <recommendedName>
        <fullName evidence="8 9">2,3-bisphosphoglycerate-independent phosphoglycerate mutase</fullName>
        <shortName evidence="8">BPG-independent PGAM</shortName>
        <shortName evidence="8">Phosphoglyceromutase</shortName>
        <shortName evidence="8">iPGM</shortName>
        <ecNumber evidence="8 9">5.4.2.12</ecNumber>
    </recommendedName>
</protein>
<feature type="binding site" evidence="8">
    <location>
        <position position="240"/>
    </location>
    <ligand>
        <name>substrate</name>
    </ligand>
</feature>
<feature type="binding site" evidence="8">
    <location>
        <position position="456"/>
    </location>
    <ligand>
        <name>Mn(2+)</name>
        <dbReference type="ChEBI" id="CHEBI:29035"/>
        <label>1</label>
    </ligand>
</feature>
<dbReference type="EC" id="5.4.2.12" evidence="8 9"/>
<comment type="subunit">
    <text evidence="8">Monomer.</text>
</comment>
<comment type="pathway">
    <text evidence="2 8">Carbohydrate degradation; glycolysis; pyruvate from D-glyceraldehyde 3-phosphate: step 3/5.</text>
</comment>
<comment type="cofactor">
    <cofactor evidence="8">
        <name>Mn(2+)</name>
        <dbReference type="ChEBI" id="CHEBI:29035"/>
    </cofactor>
    <text evidence="8">Binds 2 manganese ions per subunit.</text>
</comment>
<dbReference type="NCBIfam" id="TIGR01307">
    <property type="entry name" value="pgm_bpd_ind"/>
    <property type="match status" value="1"/>
</dbReference>
<dbReference type="SUPFAM" id="SSF64158">
    <property type="entry name" value="2,3-Bisphosphoglycerate-independent phosphoglycerate mutase, substrate-binding domain"/>
    <property type="match status" value="1"/>
</dbReference>
<feature type="binding site" evidence="8">
    <location>
        <position position="452"/>
    </location>
    <ligand>
        <name>Mn(2+)</name>
        <dbReference type="ChEBI" id="CHEBI:29035"/>
        <label>1</label>
    </ligand>
</feature>
<dbReference type="Gene3D" id="3.40.720.10">
    <property type="entry name" value="Alkaline Phosphatase, subunit A"/>
    <property type="match status" value="1"/>
</dbReference>
<reference evidence="13 14" key="1">
    <citation type="submission" date="2020-10" db="EMBL/GenBank/DDBJ databases">
        <title>complete genome sequencing of Lysobacter sp. H23M41.</title>
        <authorList>
            <person name="Bae J.-W."/>
            <person name="Lee S.-Y."/>
        </authorList>
    </citation>
    <scope>NUCLEOTIDE SEQUENCE [LARGE SCALE GENOMIC DNA]</scope>
    <source>
        <strain evidence="13 14">H23M41</strain>
    </source>
</reference>
<comment type="catalytic activity">
    <reaction evidence="1 8">
        <text>(2R)-2-phosphoglycerate = (2R)-3-phosphoglycerate</text>
        <dbReference type="Rhea" id="RHEA:15901"/>
        <dbReference type="ChEBI" id="CHEBI:58272"/>
        <dbReference type="ChEBI" id="CHEBI:58289"/>
        <dbReference type="EC" id="5.4.2.12"/>
    </reaction>
</comment>
<feature type="domain" description="Metalloenzyme" evidence="11">
    <location>
        <begin position="60"/>
        <end position="549"/>
    </location>
</feature>
<evidence type="ECO:0000256" key="6">
    <source>
        <dbReference type="ARBA" id="ARBA00023211"/>
    </source>
</evidence>
<dbReference type="CDD" id="cd16010">
    <property type="entry name" value="iPGM"/>
    <property type="match status" value="1"/>
</dbReference>
<feature type="binding site" evidence="8">
    <location>
        <begin position="208"/>
        <end position="209"/>
    </location>
    <ligand>
        <name>substrate</name>
    </ligand>
</feature>
<gene>
    <name evidence="8" type="primary">gpmI</name>
    <name evidence="13" type="ORF">INQ42_00900</name>
</gene>
<dbReference type="InterPro" id="IPR005995">
    <property type="entry name" value="Pgm_bpd_ind"/>
</dbReference>
<keyword evidence="5 8" id="KW-0324">Glycolysis</keyword>
<evidence type="ECO:0000313" key="14">
    <source>
        <dbReference type="Proteomes" id="UP000593932"/>
    </source>
</evidence>
<dbReference type="PANTHER" id="PTHR31637">
    <property type="entry name" value="2,3-BISPHOSPHOGLYCERATE-INDEPENDENT PHOSPHOGLYCERATE MUTASE"/>
    <property type="match status" value="1"/>
</dbReference>
<evidence type="ECO:0000256" key="5">
    <source>
        <dbReference type="ARBA" id="ARBA00023152"/>
    </source>
</evidence>
<dbReference type="PANTHER" id="PTHR31637:SF0">
    <property type="entry name" value="2,3-BISPHOSPHOGLYCERATE-INDEPENDENT PHOSPHOGLYCERATE MUTASE"/>
    <property type="match status" value="1"/>
</dbReference>
<evidence type="ECO:0000256" key="8">
    <source>
        <dbReference type="HAMAP-Rule" id="MF_01038"/>
    </source>
</evidence>
<organism evidence="13 14">
    <name type="scientific">Novilysobacter avium</name>
    <dbReference type="NCBI Taxonomy" id="2781023"/>
    <lineage>
        <taxon>Bacteria</taxon>
        <taxon>Pseudomonadati</taxon>
        <taxon>Pseudomonadota</taxon>
        <taxon>Gammaproteobacteria</taxon>
        <taxon>Lysobacterales</taxon>
        <taxon>Lysobacteraceae</taxon>
        <taxon>Novilysobacter</taxon>
    </lineage>
</organism>
<dbReference type="InterPro" id="IPR036646">
    <property type="entry name" value="PGAM_B_sf"/>
</dbReference>
<evidence type="ECO:0000256" key="1">
    <source>
        <dbReference type="ARBA" id="ARBA00000370"/>
    </source>
</evidence>
<evidence type="ECO:0000256" key="2">
    <source>
        <dbReference type="ARBA" id="ARBA00004798"/>
    </source>
</evidence>